<evidence type="ECO:0000256" key="7">
    <source>
        <dbReference type="HAMAP-Rule" id="MF_00258"/>
    </source>
</evidence>
<feature type="binding site" evidence="7">
    <location>
        <begin position="185"/>
        <end position="186"/>
    </location>
    <ligand>
        <name>substrate</name>
    </ligand>
</feature>
<dbReference type="InterPro" id="IPR033134">
    <property type="entry name" value="Asp/Glu_racemase_AS_2"/>
</dbReference>
<dbReference type="KEGG" id="mpec:B9O19_01838"/>
<protein>
    <recommendedName>
        <fullName evidence="2 7">Glutamate racemase</fullName>
        <ecNumber evidence="2 7">5.1.1.3</ecNumber>
    </recommendedName>
</protein>
<organism evidence="8 9">
    <name type="scientific">Monoglobus pectinilyticus</name>
    <dbReference type="NCBI Taxonomy" id="1981510"/>
    <lineage>
        <taxon>Bacteria</taxon>
        <taxon>Bacillati</taxon>
        <taxon>Bacillota</taxon>
        <taxon>Clostridia</taxon>
        <taxon>Monoglobales</taxon>
        <taxon>Monoglobaceae</taxon>
        <taxon>Monoglobus</taxon>
    </lineage>
</organism>
<accession>A0A2K9P3Z9</accession>
<feature type="active site" description="Proton donor/acceptor" evidence="7">
    <location>
        <position position="73"/>
    </location>
</feature>
<keyword evidence="4 7" id="KW-0573">Peptidoglycan synthesis</keyword>
<dbReference type="RefSeq" id="WP_102366142.1">
    <property type="nucleotide sequence ID" value="NZ_CP020991.1"/>
</dbReference>
<feature type="binding site" evidence="7">
    <location>
        <begin position="10"/>
        <end position="11"/>
    </location>
    <ligand>
        <name>substrate</name>
    </ligand>
</feature>
<dbReference type="HAMAP" id="MF_00258">
    <property type="entry name" value="Glu_racemase"/>
    <property type="match status" value="1"/>
</dbReference>
<dbReference type="Gene3D" id="3.40.50.1860">
    <property type="match status" value="2"/>
</dbReference>
<dbReference type="GO" id="GO:0009252">
    <property type="term" value="P:peptidoglycan biosynthetic process"/>
    <property type="evidence" value="ECO:0007669"/>
    <property type="project" value="UniProtKB-UniRule"/>
</dbReference>
<evidence type="ECO:0000256" key="3">
    <source>
        <dbReference type="ARBA" id="ARBA00022960"/>
    </source>
</evidence>
<dbReference type="EMBL" id="CP020991">
    <property type="protein sequence ID" value="AUO19987.1"/>
    <property type="molecule type" value="Genomic_DNA"/>
</dbReference>
<comment type="function">
    <text evidence="7">Provides the (R)-glutamate required for cell wall biosynthesis.</text>
</comment>
<evidence type="ECO:0000256" key="2">
    <source>
        <dbReference type="ARBA" id="ARBA00013090"/>
    </source>
</evidence>
<dbReference type="AlphaFoldDB" id="A0A2K9P3Z9"/>
<dbReference type="GO" id="GO:0071555">
    <property type="term" value="P:cell wall organization"/>
    <property type="evidence" value="ECO:0007669"/>
    <property type="project" value="UniProtKB-KW"/>
</dbReference>
<feature type="binding site" evidence="7">
    <location>
        <begin position="42"/>
        <end position="43"/>
    </location>
    <ligand>
        <name>substrate</name>
    </ligand>
</feature>
<feature type="active site" description="Proton donor/acceptor" evidence="7">
    <location>
        <position position="184"/>
    </location>
</feature>
<dbReference type="Proteomes" id="UP000235589">
    <property type="component" value="Chromosome"/>
</dbReference>
<dbReference type="InterPro" id="IPR001920">
    <property type="entry name" value="Asp/Glu_race"/>
</dbReference>
<evidence type="ECO:0000256" key="4">
    <source>
        <dbReference type="ARBA" id="ARBA00022984"/>
    </source>
</evidence>
<dbReference type="PROSITE" id="PS00924">
    <property type="entry name" value="ASP_GLU_RACEMASE_2"/>
    <property type="match status" value="1"/>
</dbReference>
<dbReference type="GeneID" id="98063218"/>
<comment type="catalytic activity">
    <reaction evidence="1 7">
        <text>L-glutamate = D-glutamate</text>
        <dbReference type="Rhea" id="RHEA:12813"/>
        <dbReference type="ChEBI" id="CHEBI:29985"/>
        <dbReference type="ChEBI" id="CHEBI:29986"/>
        <dbReference type="EC" id="5.1.1.3"/>
    </reaction>
</comment>
<dbReference type="UniPathway" id="UPA00219"/>
<keyword evidence="6 7" id="KW-0961">Cell wall biogenesis/degradation</keyword>
<dbReference type="OrthoDB" id="9801055at2"/>
<evidence type="ECO:0000313" key="8">
    <source>
        <dbReference type="EMBL" id="AUO19987.1"/>
    </source>
</evidence>
<reference evidence="8 9" key="1">
    <citation type="submission" date="2017-04" db="EMBL/GenBank/DDBJ databases">
        <title>Monoglobus pectinilyticus 14 draft genome.</title>
        <authorList>
            <person name="Kim C."/>
            <person name="Rosendale D.I."/>
            <person name="Kelly W.J."/>
            <person name="Tannock G.W."/>
            <person name="Patchett M.L."/>
            <person name="Jordens J.Z."/>
        </authorList>
    </citation>
    <scope>NUCLEOTIDE SEQUENCE [LARGE SCALE GENOMIC DNA]</scope>
    <source>
        <strain evidence="8 9">14</strain>
    </source>
</reference>
<name>A0A2K9P3Z9_9FIRM</name>
<dbReference type="PANTHER" id="PTHR21198:SF2">
    <property type="entry name" value="GLUTAMATE RACEMASE"/>
    <property type="match status" value="1"/>
</dbReference>
<sequence length="269" mass="29139">MDNRPIGIFDSGLGGLTCVREVMKIMPNENIIYFGDTGRVPYGTRSSATIVKYVRQDINFLRKFDIKFIVIACGTASSAALPHITTEYDTDIIGVVEPASKLAVNATKNGRIGVLGTSGTINSGKYSEKIGNLNPEIKVISNACPMFVPVVENGYSDSKIARMLAEEYLDVMLKNDVDTIILGCTHYPLLKKTIQDVVGDGVTLIDSGAAAAGEAKRIMEMHRLLSGSNEIGGAKYYVSDTVHGFEELGSLFLSKKIEGDVAKIDIEKY</sequence>
<gene>
    <name evidence="7" type="primary">murI</name>
    <name evidence="8" type="ORF">B9O19_01838</name>
</gene>
<comment type="pathway">
    <text evidence="7">Cell wall biogenesis; peptidoglycan biosynthesis.</text>
</comment>
<evidence type="ECO:0000256" key="5">
    <source>
        <dbReference type="ARBA" id="ARBA00023235"/>
    </source>
</evidence>
<dbReference type="Pfam" id="PF01177">
    <property type="entry name" value="Asp_Glu_race"/>
    <property type="match status" value="1"/>
</dbReference>
<dbReference type="EC" id="5.1.1.3" evidence="2 7"/>
<keyword evidence="9" id="KW-1185">Reference proteome</keyword>
<proteinExistence type="inferred from homology"/>
<keyword evidence="5 7" id="KW-0413">Isomerase</keyword>
<dbReference type="FunFam" id="3.40.50.1860:FF:000001">
    <property type="entry name" value="Glutamate racemase"/>
    <property type="match status" value="1"/>
</dbReference>
<comment type="caution">
    <text evidence="7">Lacks conserved residue(s) required for the propagation of feature annotation.</text>
</comment>
<evidence type="ECO:0000256" key="1">
    <source>
        <dbReference type="ARBA" id="ARBA00001602"/>
    </source>
</evidence>
<dbReference type="SUPFAM" id="SSF53681">
    <property type="entry name" value="Aspartate/glutamate racemase"/>
    <property type="match status" value="2"/>
</dbReference>
<comment type="similarity">
    <text evidence="7">Belongs to the aspartate/glutamate racemases family.</text>
</comment>
<dbReference type="NCBIfam" id="TIGR00067">
    <property type="entry name" value="glut_race"/>
    <property type="match status" value="1"/>
</dbReference>
<keyword evidence="3 7" id="KW-0133">Cell shape</keyword>
<evidence type="ECO:0000256" key="6">
    <source>
        <dbReference type="ARBA" id="ARBA00023316"/>
    </source>
</evidence>
<dbReference type="InterPro" id="IPR015942">
    <property type="entry name" value="Asp/Glu/hydantoin_racemase"/>
</dbReference>
<dbReference type="InterPro" id="IPR004391">
    <property type="entry name" value="Glu_race"/>
</dbReference>
<dbReference type="PANTHER" id="PTHR21198">
    <property type="entry name" value="GLUTAMATE RACEMASE"/>
    <property type="match status" value="1"/>
</dbReference>
<evidence type="ECO:0000313" key="9">
    <source>
        <dbReference type="Proteomes" id="UP000235589"/>
    </source>
</evidence>
<dbReference type="GO" id="GO:0008360">
    <property type="term" value="P:regulation of cell shape"/>
    <property type="evidence" value="ECO:0007669"/>
    <property type="project" value="UniProtKB-KW"/>
</dbReference>
<dbReference type="GO" id="GO:0008881">
    <property type="term" value="F:glutamate racemase activity"/>
    <property type="evidence" value="ECO:0007669"/>
    <property type="project" value="UniProtKB-UniRule"/>
</dbReference>